<protein>
    <recommendedName>
        <fullName evidence="7">Pseudouridine synthase</fullName>
        <ecNumber evidence="7">5.4.99.-</ecNumber>
    </recommendedName>
</protein>
<dbReference type="InterPro" id="IPR018496">
    <property type="entry name" value="PsdUridine_synth_RsuA/RluB_CS"/>
</dbReference>
<dbReference type="AlphaFoldDB" id="A0A368BTD2"/>
<comment type="similarity">
    <text evidence="1 7">Belongs to the pseudouridine synthase RsuA family.</text>
</comment>
<dbReference type="Proteomes" id="UP000253307">
    <property type="component" value="Unassembled WGS sequence"/>
</dbReference>
<evidence type="ECO:0000256" key="6">
    <source>
        <dbReference type="PROSITE-ProRule" id="PRU00182"/>
    </source>
</evidence>
<keyword evidence="3 7" id="KW-0413">Isomerase</keyword>
<evidence type="ECO:0000259" key="8">
    <source>
        <dbReference type="SMART" id="SM00363"/>
    </source>
</evidence>
<evidence type="ECO:0000256" key="3">
    <source>
        <dbReference type="ARBA" id="ARBA00023235"/>
    </source>
</evidence>
<evidence type="ECO:0000256" key="5">
    <source>
        <dbReference type="ARBA" id="ARBA00037383"/>
    </source>
</evidence>
<dbReference type="Gene3D" id="3.30.70.580">
    <property type="entry name" value="Pseudouridine synthase I, catalytic domain, N-terminal subdomain"/>
    <property type="match status" value="1"/>
</dbReference>
<dbReference type="InterPro" id="IPR000748">
    <property type="entry name" value="PsdUridine_synth_RsuA/RluB/E/F"/>
</dbReference>
<dbReference type="SUPFAM" id="SSF55120">
    <property type="entry name" value="Pseudouridine synthase"/>
    <property type="match status" value="1"/>
</dbReference>
<dbReference type="SUPFAM" id="SSF55174">
    <property type="entry name" value="Alpha-L RNA-binding motif"/>
    <property type="match status" value="1"/>
</dbReference>
<dbReference type="InterPro" id="IPR036986">
    <property type="entry name" value="S4_RNA-bd_sf"/>
</dbReference>
<dbReference type="PROSITE" id="PS50889">
    <property type="entry name" value="S4"/>
    <property type="match status" value="1"/>
</dbReference>
<dbReference type="InterPro" id="IPR020103">
    <property type="entry name" value="PsdUridine_synth_cat_dom_sf"/>
</dbReference>
<dbReference type="EMBL" id="QOPE01000030">
    <property type="protein sequence ID" value="RCL40127.1"/>
    <property type="molecule type" value="Genomic_DNA"/>
</dbReference>
<keyword evidence="2 6" id="KW-0694">RNA-binding</keyword>
<evidence type="ECO:0000256" key="2">
    <source>
        <dbReference type="ARBA" id="ARBA00022884"/>
    </source>
</evidence>
<sequence length="238" mass="26915">MQRLQKFLASAGFGSRRKSEEIIKQGRVRLNDAQAKLGDKVGELDKVYVDGNLIESIAQPTRIIMLNKQRGVICSKNPQKFGATVFDNLPDPSTNWISIGRLDVNTTGLLLITNNGELAHKLMHPSSIIDREYLVRARGNFSEEIKESMLKGINIDDKKLQLTDIVPGVKQSSNQWFTVCLQSGKNREVRNLFDYHGFQVSRLKRVRFGSIFLDKDLKEGQLKELTSNEVDQIIENGI</sequence>
<comment type="function">
    <text evidence="5">Responsible for synthesis of pseudouridine from uracil-2605 in 23S ribosomal RNA.</text>
</comment>
<dbReference type="Gene3D" id="3.30.70.1560">
    <property type="entry name" value="Alpha-L RNA-binding motif"/>
    <property type="match status" value="1"/>
</dbReference>
<dbReference type="Pfam" id="PF01479">
    <property type="entry name" value="S4"/>
    <property type="match status" value="1"/>
</dbReference>
<dbReference type="Pfam" id="PF00849">
    <property type="entry name" value="PseudoU_synth_2"/>
    <property type="match status" value="1"/>
</dbReference>
<dbReference type="InterPro" id="IPR020094">
    <property type="entry name" value="TruA/RsuA/RluB/E/F_N"/>
</dbReference>
<dbReference type="InterPro" id="IPR042092">
    <property type="entry name" value="PsdUridine_s_RsuA/RluB/E/F_cat"/>
</dbReference>
<comment type="caution">
    <text evidence="9">The sequence shown here is derived from an EMBL/GenBank/DDBJ whole genome shotgun (WGS) entry which is preliminary data.</text>
</comment>
<evidence type="ECO:0000256" key="4">
    <source>
        <dbReference type="ARBA" id="ARBA00036944"/>
    </source>
</evidence>
<dbReference type="GO" id="GO:0160139">
    <property type="term" value="F:23S rRNA pseudouridine(2605) synthase activity"/>
    <property type="evidence" value="ECO:0007669"/>
    <property type="project" value="UniProtKB-EC"/>
</dbReference>
<dbReference type="SMART" id="SM00363">
    <property type="entry name" value="S4"/>
    <property type="match status" value="1"/>
</dbReference>
<dbReference type="EC" id="5.4.99.-" evidence="7"/>
<dbReference type="PROSITE" id="PS01149">
    <property type="entry name" value="PSI_RSU"/>
    <property type="match status" value="1"/>
</dbReference>
<gene>
    <name evidence="9" type="ORF">DBW96_03780</name>
</gene>
<dbReference type="NCBIfam" id="TIGR00093">
    <property type="entry name" value="pseudouridine synthase"/>
    <property type="match status" value="1"/>
</dbReference>
<reference evidence="9 10" key="1">
    <citation type="journal article" date="2018" name="Microbiome">
        <title>Fine metagenomic profile of the Mediterranean stratified and mixed water columns revealed by assembly and recruitment.</title>
        <authorList>
            <person name="Haro-Moreno J.M."/>
            <person name="Lopez-Perez M."/>
            <person name="De La Torre J.R."/>
            <person name="Picazo A."/>
            <person name="Camacho A."/>
            <person name="Rodriguez-Valera F."/>
        </authorList>
    </citation>
    <scope>NUCLEOTIDE SEQUENCE [LARGE SCALE GENOMIC DNA]</scope>
    <source>
        <strain evidence="9">MED-G82</strain>
    </source>
</reference>
<dbReference type="Gene3D" id="3.10.290.10">
    <property type="entry name" value="RNA-binding S4 domain"/>
    <property type="match status" value="1"/>
</dbReference>
<feature type="domain" description="RNA-binding S4" evidence="8">
    <location>
        <begin position="2"/>
        <end position="63"/>
    </location>
</feature>
<name>A0A368BTD2_9GAMM</name>
<accession>A0A368BTD2</accession>
<proteinExistence type="inferred from homology"/>
<dbReference type="GO" id="GO:0000455">
    <property type="term" value="P:enzyme-directed rRNA pseudouridine synthesis"/>
    <property type="evidence" value="ECO:0007669"/>
    <property type="project" value="UniProtKB-ARBA"/>
</dbReference>
<dbReference type="InterPro" id="IPR006145">
    <property type="entry name" value="PsdUridine_synth_RsuA/RluA"/>
</dbReference>
<evidence type="ECO:0000313" key="10">
    <source>
        <dbReference type="Proteomes" id="UP000253307"/>
    </source>
</evidence>
<dbReference type="PANTHER" id="PTHR47683">
    <property type="entry name" value="PSEUDOURIDINE SYNTHASE FAMILY PROTEIN-RELATED"/>
    <property type="match status" value="1"/>
</dbReference>
<dbReference type="InterPro" id="IPR002942">
    <property type="entry name" value="S4_RNA-bd"/>
</dbReference>
<dbReference type="PANTHER" id="PTHR47683:SF3">
    <property type="entry name" value="RIBOSOMAL LARGE SUBUNIT PSEUDOURIDINE SYNTHASE B"/>
    <property type="match status" value="1"/>
</dbReference>
<dbReference type="InterPro" id="IPR050343">
    <property type="entry name" value="RsuA_PseudoU_synthase"/>
</dbReference>
<evidence type="ECO:0000313" key="9">
    <source>
        <dbReference type="EMBL" id="RCL40127.1"/>
    </source>
</evidence>
<evidence type="ECO:0000256" key="1">
    <source>
        <dbReference type="ARBA" id="ARBA00008348"/>
    </source>
</evidence>
<dbReference type="CDD" id="cd00165">
    <property type="entry name" value="S4"/>
    <property type="match status" value="1"/>
</dbReference>
<organism evidence="9 10">
    <name type="scientific">SAR86 cluster bacterium</name>
    <dbReference type="NCBI Taxonomy" id="2030880"/>
    <lineage>
        <taxon>Bacteria</taxon>
        <taxon>Pseudomonadati</taxon>
        <taxon>Pseudomonadota</taxon>
        <taxon>Gammaproteobacteria</taxon>
        <taxon>SAR86 cluster</taxon>
    </lineage>
</organism>
<dbReference type="GO" id="GO:0003723">
    <property type="term" value="F:RNA binding"/>
    <property type="evidence" value="ECO:0007669"/>
    <property type="project" value="UniProtKB-KW"/>
</dbReference>
<dbReference type="FunFam" id="3.10.290.10:FF:000003">
    <property type="entry name" value="Pseudouridine synthase"/>
    <property type="match status" value="1"/>
</dbReference>
<comment type="catalytic activity">
    <reaction evidence="4">
        <text>uridine(2605) in 23S rRNA = pseudouridine(2605) in 23S rRNA</text>
        <dbReference type="Rhea" id="RHEA:42520"/>
        <dbReference type="Rhea" id="RHEA-COMP:10095"/>
        <dbReference type="Rhea" id="RHEA-COMP:10096"/>
        <dbReference type="ChEBI" id="CHEBI:65314"/>
        <dbReference type="ChEBI" id="CHEBI:65315"/>
        <dbReference type="EC" id="5.4.99.22"/>
    </reaction>
</comment>
<evidence type="ECO:0000256" key="7">
    <source>
        <dbReference type="RuleBase" id="RU003887"/>
    </source>
</evidence>